<proteinExistence type="predicted"/>
<organism evidence="1 2">
    <name type="scientific">Syntrophotalea acetylenivorans</name>
    <dbReference type="NCBI Taxonomy" id="1842532"/>
    <lineage>
        <taxon>Bacteria</taxon>
        <taxon>Pseudomonadati</taxon>
        <taxon>Thermodesulfobacteriota</taxon>
        <taxon>Desulfuromonadia</taxon>
        <taxon>Desulfuromonadales</taxon>
        <taxon>Syntrophotaleaceae</taxon>
        <taxon>Syntrophotalea</taxon>
    </lineage>
</organism>
<accession>A0A1L3GMN8</accession>
<keyword evidence="2" id="KW-1185">Reference proteome</keyword>
<name>A0A1L3GMN8_9BACT</name>
<evidence type="ECO:0000313" key="1">
    <source>
        <dbReference type="EMBL" id="APG27203.1"/>
    </source>
</evidence>
<evidence type="ECO:0000313" key="2">
    <source>
        <dbReference type="Proteomes" id="UP000182517"/>
    </source>
</evidence>
<protein>
    <submittedName>
        <fullName evidence="1">Uncharacterized protein</fullName>
    </submittedName>
</protein>
<dbReference type="KEGG" id="pef:A7E78_04745"/>
<reference evidence="1 2" key="1">
    <citation type="journal article" date="2017" name="Genome Announc.">
        <title>Complete Genome Sequences of Two Acetylene-Fermenting Pelobacter acetylenicus Strains.</title>
        <authorList>
            <person name="Sutton J.M."/>
            <person name="Baesman S.M."/>
            <person name="Fierst J.L."/>
            <person name="Poret-Peterson A.T."/>
            <person name="Oremland R.S."/>
            <person name="Dunlap D.S."/>
            <person name="Akob D.M."/>
        </authorList>
    </citation>
    <scope>NUCLEOTIDE SEQUENCE [LARGE SCALE GENOMIC DNA]</scope>
    <source>
        <strain evidence="1 2">SFB93</strain>
    </source>
</reference>
<dbReference type="RefSeq" id="WP_072283167.1">
    <property type="nucleotide sequence ID" value="NZ_CP015519.1"/>
</dbReference>
<dbReference type="EMBL" id="CP015519">
    <property type="protein sequence ID" value="APG27203.1"/>
    <property type="molecule type" value="Genomic_DNA"/>
</dbReference>
<gene>
    <name evidence="1" type="ORF">A7E78_04745</name>
</gene>
<dbReference type="OrthoDB" id="5398115at2"/>
<sequence>MADSNHERPADRMTLQSLREVAEGLSEPIDDLLLMIDKDKNESVGRGWHEIHSGQGEVVAEDDDFFESVTNEIRKRPGHGSGGD</sequence>
<dbReference type="Proteomes" id="UP000182517">
    <property type="component" value="Chromosome"/>
</dbReference>
<dbReference type="AlphaFoldDB" id="A0A1L3GMN8"/>